<keyword evidence="3" id="KW-0804">Transcription</keyword>
<dbReference type="InterPro" id="IPR041347">
    <property type="entry name" value="MftR_C"/>
</dbReference>
<evidence type="ECO:0000313" key="7">
    <source>
        <dbReference type="Proteomes" id="UP001610861"/>
    </source>
</evidence>
<dbReference type="PROSITE" id="PS50977">
    <property type="entry name" value="HTH_TETR_2"/>
    <property type="match status" value="1"/>
</dbReference>
<dbReference type="InterPro" id="IPR023851">
    <property type="entry name" value="Tscrpt_reg_TetR-type"/>
</dbReference>
<evidence type="ECO:0000256" key="1">
    <source>
        <dbReference type="ARBA" id="ARBA00023015"/>
    </source>
</evidence>
<evidence type="ECO:0000256" key="3">
    <source>
        <dbReference type="ARBA" id="ARBA00023163"/>
    </source>
</evidence>
<feature type="domain" description="HTH tetR-type" evidence="5">
    <location>
        <begin position="38"/>
        <end position="98"/>
    </location>
</feature>
<gene>
    <name evidence="6" type="primary">mftR</name>
    <name evidence="6" type="ORF">ACH3VR_03170</name>
</gene>
<dbReference type="Gene3D" id="1.10.10.60">
    <property type="entry name" value="Homeodomain-like"/>
    <property type="match status" value="1"/>
</dbReference>
<dbReference type="InterPro" id="IPR009057">
    <property type="entry name" value="Homeodomain-like_sf"/>
</dbReference>
<dbReference type="InterPro" id="IPR050109">
    <property type="entry name" value="HTH-type_TetR-like_transc_reg"/>
</dbReference>
<dbReference type="RefSeq" id="WP_396639296.1">
    <property type="nucleotide sequence ID" value="NZ_JBIQWL010000001.1"/>
</dbReference>
<keyword evidence="2 4" id="KW-0238">DNA-binding</keyword>
<evidence type="ECO:0000256" key="2">
    <source>
        <dbReference type="ARBA" id="ARBA00023125"/>
    </source>
</evidence>
<organism evidence="6 7">
    <name type="scientific">Microbacterium alkaliflavum</name>
    <dbReference type="NCBI Taxonomy" id="3248839"/>
    <lineage>
        <taxon>Bacteria</taxon>
        <taxon>Bacillati</taxon>
        <taxon>Actinomycetota</taxon>
        <taxon>Actinomycetes</taxon>
        <taxon>Micrococcales</taxon>
        <taxon>Microbacteriaceae</taxon>
        <taxon>Microbacterium</taxon>
    </lineage>
</organism>
<name>A0ABW7Q3D8_9MICO</name>
<dbReference type="EMBL" id="JBIQWL010000001">
    <property type="protein sequence ID" value="MFH8249355.1"/>
    <property type="molecule type" value="Genomic_DNA"/>
</dbReference>
<dbReference type="PANTHER" id="PTHR30055:SF238">
    <property type="entry name" value="MYCOFACTOCIN BIOSYNTHESIS TRANSCRIPTIONAL REGULATOR MFTR-RELATED"/>
    <property type="match status" value="1"/>
</dbReference>
<keyword evidence="7" id="KW-1185">Reference proteome</keyword>
<dbReference type="Pfam" id="PF00440">
    <property type="entry name" value="TetR_N"/>
    <property type="match status" value="1"/>
</dbReference>
<dbReference type="PRINTS" id="PR00455">
    <property type="entry name" value="HTHTETR"/>
</dbReference>
<accession>A0ABW7Q3D8</accession>
<comment type="caution">
    <text evidence="6">The sequence shown here is derived from an EMBL/GenBank/DDBJ whole genome shotgun (WGS) entry which is preliminary data.</text>
</comment>
<dbReference type="Proteomes" id="UP001610861">
    <property type="component" value="Unassembled WGS sequence"/>
</dbReference>
<evidence type="ECO:0000256" key="4">
    <source>
        <dbReference type="PROSITE-ProRule" id="PRU00335"/>
    </source>
</evidence>
<keyword evidence="1" id="KW-0805">Transcription regulation</keyword>
<proteinExistence type="predicted"/>
<dbReference type="InterPro" id="IPR001647">
    <property type="entry name" value="HTH_TetR"/>
</dbReference>
<protein>
    <submittedName>
        <fullName evidence="6">Mycofactocin system transcriptional regulator</fullName>
    </submittedName>
</protein>
<dbReference type="PANTHER" id="PTHR30055">
    <property type="entry name" value="HTH-TYPE TRANSCRIPTIONAL REGULATOR RUTR"/>
    <property type="match status" value="1"/>
</dbReference>
<dbReference type="PROSITE" id="PS01081">
    <property type="entry name" value="HTH_TETR_1"/>
    <property type="match status" value="1"/>
</dbReference>
<dbReference type="Gene3D" id="1.10.357.10">
    <property type="entry name" value="Tetracycline Repressor, domain 2"/>
    <property type="match status" value="1"/>
</dbReference>
<dbReference type="Pfam" id="PF17754">
    <property type="entry name" value="TetR_C_14"/>
    <property type="match status" value="1"/>
</dbReference>
<dbReference type="InterPro" id="IPR023772">
    <property type="entry name" value="DNA-bd_HTH_TetR-type_CS"/>
</dbReference>
<evidence type="ECO:0000259" key="5">
    <source>
        <dbReference type="PROSITE" id="PS50977"/>
    </source>
</evidence>
<sequence>MALSAEWKASGSAIVLVVDLSAQGEPVAGPRRPGRAPVTTHGELSRIALELFLAKGFDETTMDDVALAAGIGRRTLFRYFPSKNDLPWGDFDALIAAMRVRLAASPPDQSLIEAIVGAIIDFNRFPAHEVPLHRERMRLLLHVPSLAAHSTLRYAAWRQAIADYAAARLGTQASALEPQAIAWACLGLCVAGYEHWLTDDDLDLLTVLETAFAQSRAVFGDSAP</sequence>
<dbReference type="NCBIfam" id="TIGR03968">
    <property type="entry name" value="mycofact_TetR"/>
    <property type="match status" value="1"/>
</dbReference>
<dbReference type="SUPFAM" id="SSF46689">
    <property type="entry name" value="Homeodomain-like"/>
    <property type="match status" value="1"/>
</dbReference>
<reference evidence="6 7" key="1">
    <citation type="submission" date="2024-09" db="EMBL/GenBank/DDBJ databases">
        <authorList>
            <person name="Pan X."/>
        </authorList>
    </citation>
    <scope>NUCLEOTIDE SEQUENCE [LARGE SCALE GENOMIC DNA]</scope>
    <source>
        <strain evidence="6 7">B2969</strain>
    </source>
</reference>
<feature type="DNA-binding region" description="H-T-H motif" evidence="4">
    <location>
        <begin position="61"/>
        <end position="80"/>
    </location>
</feature>
<evidence type="ECO:0000313" key="6">
    <source>
        <dbReference type="EMBL" id="MFH8249355.1"/>
    </source>
</evidence>